<keyword evidence="4" id="KW-0460">Magnesium</keyword>
<dbReference type="PROSITE" id="PS00723">
    <property type="entry name" value="POLYPRENYL_SYNTHASE_1"/>
    <property type="match status" value="1"/>
</dbReference>
<evidence type="ECO:0000313" key="7">
    <source>
        <dbReference type="EMBL" id="CAF1141890.1"/>
    </source>
</evidence>
<dbReference type="AlphaFoldDB" id="A0A813UA65"/>
<comment type="caution">
    <text evidence="6">The sequence shown here is derived from an EMBL/GenBank/DDBJ whole genome shotgun (WGS) entry which is preliminary data.</text>
</comment>
<protein>
    <submittedName>
        <fullName evidence="6">Uncharacterized protein</fullName>
    </submittedName>
</protein>
<proteinExistence type="predicted"/>
<evidence type="ECO:0000256" key="4">
    <source>
        <dbReference type="ARBA" id="ARBA00022842"/>
    </source>
</evidence>
<comment type="cofactor">
    <cofactor evidence="1">
        <name>Mg(2+)</name>
        <dbReference type="ChEBI" id="CHEBI:18420"/>
    </cofactor>
</comment>
<name>A0A813UA65_9BILA</name>
<dbReference type="Gene3D" id="1.10.600.10">
    <property type="entry name" value="Farnesyl Diphosphate Synthase"/>
    <property type="match status" value="1"/>
</dbReference>
<keyword evidence="9" id="KW-1185">Reference proteome</keyword>
<dbReference type="EMBL" id="CAJNOL010000622">
    <property type="protein sequence ID" value="CAF1141890.1"/>
    <property type="molecule type" value="Genomic_DNA"/>
</dbReference>
<dbReference type="PANTHER" id="PTHR43281:SF1">
    <property type="entry name" value="FARNESYL DIPHOSPHATE SYNTHASE"/>
    <property type="match status" value="1"/>
</dbReference>
<dbReference type="SUPFAM" id="SSF48576">
    <property type="entry name" value="Terpenoid synthases"/>
    <property type="match status" value="1"/>
</dbReference>
<dbReference type="EMBL" id="CAJNOH010000057">
    <property type="protein sequence ID" value="CAF0820609.1"/>
    <property type="molecule type" value="Genomic_DNA"/>
</dbReference>
<dbReference type="Proteomes" id="UP000663870">
    <property type="component" value="Unassembled WGS sequence"/>
</dbReference>
<dbReference type="InterPro" id="IPR000092">
    <property type="entry name" value="Polyprenyl_synt"/>
</dbReference>
<dbReference type="Proteomes" id="UP000663854">
    <property type="component" value="Unassembled WGS sequence"/>
</dbReference>
<evidence type="ECO:0000313" key="6">
    <source>
        <dbReference type="EMBL" id="CAF0820609.1"/>
    </source>
</evidence>
<evidence type="ECO:0000256" key="5">
    <source>
        <dbReference type="ARBA" id="ARBA00023229"/>
    </source>
</evidence>
<dbReference type="GO" id="GO:0004659">
    <property type="term" value="F:prenyltransferase activity"/>
    <property type="evidence" value="ECO:0007669"/>
    <property type="project" value="InterPro"/>
</dbReference>
<keyword evidence="5" id="KW-0414">Isoprene biosynthesis</keyword>
<keyword evidence="2" id="KW-0808">Transferase</keyword>
<dbReference type="PANTHER" id="PTHR43281">
    <property type="entry name" value="FARNESYL DIPHOSPHATE SYNTHASE"/>
    <property type="match status" value="1"/>
</dbReference>
<dbReference type="PROSITE" id="PS00444">
    <property type="entry name" value="POLYPRENYL_SYNTHASE_2"/>
    <property type="match status" value="1"/>
</dbReference>
<evidence type="ECO:0000256" key="2">
    <source>
        <dbReference type="ARBA" id="ARBA00022679"/>
    </source>
</evidence>
<dbReference type="GO" id="GO:0008299">
    <property type="term" value="P:isoprenoid biosynthetic process"/>
    <property type="evidence" value="ECO:0007669"/>
    <property type="project" value="UniProtKB-KW"/>
</dbReference>
<evidence type="ECO:0000256" key="3">
    <source>
        <dbReference type="ARBA" id="ARBA00022723"/>
    </source>
</evidence>
<organism evidence="6 8">
    <name type="scientific">Rotaria sordida</name>
    <dbReference type="NCBI Taxonomy" id="392033"/>
    <lineage>
        <taxon>Eukaryota</taxon>
        <taxon>Metazoa</taxon>
        <taxon>Spiralia</taxon>
        <taxon>Gnathifera</taxon>
        <taxon>Rotifera</taxon>
        <taxon>Eurotatoria</taxon>
        <taxon>Bdelloidea</taxon>
        <taxon>Philodinida</taxon>
        <taxon>Philodinidae</taxon>
        <taxon>Rotaria</taxon>
    </lineage>
</organism>
<dbReference type="SFLD" id="SFLDS00005">
    <property type="entry name" value="Isoprenoid_Synthase_Type_I"/>
    <property type="match status" value="1"/>
</dbReference>
<evidence type="ECO:0000313" key="8">
    <source>
        <dbReference type="Proteomes" id="UP000663854"/>
    </source>
</evidence>
<sequence length="1005" mass="116889">MNTEYKFIPKIADEHRCCILPRIHPHIHSVINSNNSMDYIPNNEQQEYKQKQKVEAYVFAKLEEYSRGKSTSLFHLTSFSHVRRRLKRDVKYLSKQFEPYDVSEGKILQWIDETLERIHSHFLHLRSFIDSQNELKQLFLTDELFSSNNNHNQWRKLQIKRAKILFPDTNSNENELLLIYQKYIIENLTPKKLENDCLPLKNKEKIDLDFEYNKAETIGREYLKNIFDNYKKRQYPNLNLIKEIINLGMEQMKKRPKTNQLNKASTPLNILPKALFIIQSKNAYSMSLKNLADDFMFLRFGRSLDNQSNKKDSVTERFTSLIHMFLNTISILIHSIKSDTSEISLSLFSQFDSDLSSENILSPIIHIDQWTWLIEKWKTALQTFPINLTKHGVFGRLVRTTIGVGVARLYGFAENNEYDELDKKFFQALQMGFYYGVAYALVDGLQDNQSEQQQQHIDIDKWLIEMERILCGHKLDQKSLPQLPITSLLLETFHSLVQLTSINSIAEQTFTDLALLLRSQRSDKKNLERLHNNNTDIYIGPLLKSHFTYTATAFMGGARMVHDRQRLWTMPFLGQLTDDCRDFDEDRREKSITPVTYFAEHNDSILNPFFVFLFICEDLYIQSQRDKDTGAFLGRRIIRTLRSLQNDLNEFLTIFTANSYPDLYKYALSLVNLFDRVSDPEKAIFHFINKFAIHYSFNHRKLETFAYDHLSLIEKQITIKINEHDPLIRGINHSLKAGGKRLRPLMLLMVAQIYNIDIERVIPLARAIEYLHTSSLIFDDLPAQDNAPLRRGQPTLHMPIESDNNEIPPSLSEGRAQLAAVNLIAHAIRLVTVDLSQQGFSYESINRVTAELSQSMDELCHGQFLDLQAARMKKSLTIHELDHIAELKTGKAIEVVLICPVILAEQDKSLNITLERLRELGKLMGILFQMKDDLLDVEGNVNEIGKLTNIDVQNQTITYVSLLGIEKTRKRIDTKRKQASLILDSLWPQAGTIRDVIRHICERKK</sequence>
<evidence type="ECO:0000313" key="9">
    <source>
        <dbReference type="Proteomes" id="UP000663870"/>
    </source>
</evidence>
<gene>
    <name evidence="7" type="ORF">JXQ802_LOCUS21262</name>
    <name evidence="6" type="ORF">PYM288_LOCUS5566</name>
</gene>
<dbReference type="InterPro" id="IPR008949">
    <property type="entry name" value="Isoprenoid_synthase_dom_sf"/>
</dbReference>
<dbReference type="InterPro" id="IPR033749">
    <property type="entry name" value="Polyprenyl_synt_CS"/>
</dbReference>
<accession>A0A813UA65</accession>
<reference evidence="6" key="1">
    <citation type="submission" date="2021-02" db="EMBL/GenBank/DDBJ databases">
        <authorList>
            <person name="Nowell W R."/>
        </authorList>
    </citation>
    <scope>NUCLEOTIDE SEQUENCE</scope>
</reference>
<dbReference type="Pfam" id="PF00348">
    <property type="entry name" value="polyprenyl_synt"/>
    <property type="match status" value="1"/>
</dbReference>
<dbReference type="GO" id="GO:0046872">
    <property type="term" value="F:metal ion binding"/>
    <property type="evidence" value="ECO:0007669"/>
    <property type="project" value="UniProtKB-KW"/>
</dbReference>
<evidence type="ECO:0000256" key="1">
    <source>
        <dbReference type="ARBA" id="ARBA00001946"/>
    </source>
</evidence>
<keyword evidence="3" id="KW-0479">Metal-binding</keyword>